<accession>A0A7J2U498</accession>
<keyword evidence="1" id="KW-1133">Transmembrane helix</keyword>
<keyword evidence="1" id="KW-0472">Membrane</keyword>
<proteinExistence type="predicted"/>
<protein>
    <submittedName>
        <fullName evidence="2">Uncharacterized protein</fullName>
    </submittedName>
</protein>
<dbReference type="AlphaFoldDB" id="A0A7J2U498"/>
<organism evidence="2">
    <name type="scientific">Ignisphaera aggregans</name>
    <dbReference type="NCBI Taxonomy" id="334771"/>
    <lineage>
        <taxon>Archaea</taxon>
        <taxon>Thermoproteota</taxon>
        <taxon>Thermoprotei</taxon>
        <taxon>Desulfurococcales</taxon>
        <taxon>Desulfurococcaceae</taxon>
        <taxon>Ignisphaera</taxon>
    </lineage>
</organism>
<gene>
    <name evidence="2" type="ORF">ENO26_08610</name>
</gene>
<feature type="transmembrane region" description="Helical" evidence="1">
    <location>
        <begin position="80"/>
        <end position="112"/>
    </location>
</feature>
<evidence type="ECO:0000256" key="1">
    <source>
        <dbReference type="SAM" id="Phobius"/>
    </source>
</evidence>
<reference evidence="2" key="1">
    <citation type="journal article" date="2020" name="mSystems">
        <title>Genome- and Community-Level Interaction Insights into Carbon Utilization and Element Cycling Functions of Hydrothermarchaeota in Hydrothermal Sediment.</title>
        <authorList>
            <person name="Zhou Z."/>
            <person name="Liu Y."/>
            <person name="Xu W."/>
            <person name="Pan J."/>
            <person name="Luo Z.H."/>
            <person name="Li M."/>
        </authorList>
    </citation>
    <scope>NUCLEOTIDE SEQUENCE [LARGE SCALE GENOMIC DNA]</scope>
    <source>
        <strain evidence="2">SpSt-125</strain>
    </source>
</reference>
<feature type="transmembrane region" description="Helical" evidence="1">
    <location>
        <begin position="44"/>
        <end position="68"/>
    </location>
</feature>
<keyword evidence="1" id="KW-0812">Transmembrane</keyword>
<evidence type="ECO:0000313" key="2">
    <source>
        <dbReference type="EMBL" id="HEM67604.1"/>
    </source>
</evidence>
<dbReference type="EMBL" id="DSEU01000059">
    <property type="protein sequence ID" value="HEM67604.1"/>
    <property type="molecule type" value="Genomic_DNA"/>
</dbReference>
<feature type="transmembrane region" description="Helical" evidence="1">
    <location>
        <begin position="7"/>
        <end position="32"/>
    </location>
</feature>
<name>A0A7J2U498_9CREN</name>
<sequence>MVEKPTGAFVLSLIGGVLVVLFALVIIAIGAFGGAVLGIVGFGWLGGLVIVVGVVHLIFGALMIVGGIQMNSGVPGNVKTWSIIVLVVSVIGLIMGAGLFIGAILGLVGAILGLVWKPSTPLATQQPPTSTQTQ</sequence>
<comment type="caution">
    <text evidence="2">The sequence shown here is derived from an EMBL/GenBank/DDBJ whole genome shotgun (WGS) entry which is preliminary data.</text>
</comment>